<evidence type="ECO:0000313" key="1">
    <source>
        <dbReference type="EMBL" id="CAD7005721.1"/>
    </source>
</evidence>
<comment type="caution">
    <text evidence="1">The sequence shown here is derived from an EMBL/GenBank/DDBJ whole genome shotgun (WGS) entry which is preliminary data.</text>
</comment>
<protein>
    <submittedName>
        <fullName evidence="1">(Mediterranean fruit fly) hypothetical protein</fullName>
    </submittedName>
</protein>
<gene>
    <name evidence="1" type="ORF">CCAP1982_LOCUS14072</name>
</gene>
<keyword evidence="2" id="KW-1185">Reference proteome</keyword>
<evidence type="ECO:0000313" key="2">
    <source>
        <dbReference type="Proteomes" id="UP000606786"/>
    </source>
</evidence>
<sequence length="65" mass="7320">NMLHATYNTFAATVPQCHKVLTSNFQLTSVQPRINLQLGLGVAAKPNANDEHKYERRYESAARCM</sequence>
<dbReference type="AlphaFoldDB" id="A0A811V4F1"/>
<proteinExistence type="predicted"/>
<accession>A0A811V4F1</accession>
<organism evidence="1 2">
    <name type="scientific">Ceratitis capitata</name>
    <name type="common">Mediterranean fruit fly</name>
    <name type="synonym">Tephritis capitata</name>
    <dbReference type="NCBI Taxonomy" id="7213"/>
    <lineage>
        <taxon>Eukaryota</taxon>
        <taxon>Metazoa</taxon>
        <taxon>Ecdysozoa</taxon>
        <taxon>Arthropoda</taxon>
        <taxon>Hexapoda</taxon>
        <taxon>Insecta</taxon>
        <taxon>Pterygota</taxon>
        <taxon>Neoptera</taxon>
        <taxon>Endopterygota</taxon>
        <taxon>Diptera</taxon>
        <taxon>Brachycera</taxon>
        <taxon>Muscomorpha</taxon>
        <taxon>Tephritoidea</taxon>
        <taxon>Tephritidae</taxon>
        <taxon>Ceratitis</taxon>
        <taxon>Ceratitis</taxon>
    </lineage>
</organism>
<dbReference type="EMBL" id="CAJHJT010000034">
    <property type="protein sequence ID" value="CAD7005721.1"/>
    <property type="molecule type" value="Genomic_DNA"/>
</dbReference>
<dbReference type="Proteomes" id="UP000606786">
    <property type="component" value="Unassembled WGS sequence"/>
</dbReference>
<reference evidence="1" key="1">
    <citation type="submission" date="2020-11" db="EMBL/GenBank/DDBJ databases">
        <authorList>
            <person name="Whitehead M."/>
        </authorList>
    </citation>
    <scope>NUCLEOTIDE SEQUENCE</scope>
    <source>
        <strain evidence="1">EGII</strain>
    </source>
</reference>
<feature type="non-terminal residue" evidence="1">
    <location>
        <position position="1"/>
    </location>
</feature>
<name>A0A811V4F1_CERCA</name>